<protein>
    <submittedName>
        <fullName evidence="2">Uncharacterized protein LOC113791408</fullName>
    </submittedName>
</protein>
<gene>
    <name evidence="2" type="primary">LOC113791408</name>
</gene>
<dbReference type="InterPro" id="IPR006886">
    <property type="entry name" value="RNA_pol_III_Rpc5"/>
</dbReference>
<dbReference type="AlphaFoldDB" id="A0A6P6XVV0"/>
<organism evidence="1 2">
    <name type="scientific">Dermatophagoides pteronyssinus</name>
    <name type="common">European house dust mite</name>
    <dbReference type="NCBI Taxonomy" id="6956"/>
    <lineage>
        <taxon>Eukaryota</taxon>
        <taxon>Metazoa</taxon>
        <taxon>Ecdysozoa</taxon>
        <taxon>Arthropoda</taxon>
        <taxon>Chelicerata</taxon>
        <taxon>Arachnida</taxon>
        <taxon>Acari</taxon>
        <taxon>Acariformes</taxon>
        <taxon>Sarcoptiformes</taxon>
        <taxon>Astigmata</taxon>
        <taxon>Psoroptidia</taxon>
        <taxon>Analgoidea</taxon>
        <taxon>Pyroglyphidae</taxon>
        <taxon>Dermatophagoidinae</taxon>
        <taxon>Dermatophagoides</taxon>
    </lineage>
</organism>
<dbReference type="CTD" id="55718"/>
<keyword evidence="1" id="KW-1185">Reference proteome</keyword>
<reference evidence="2" key="1">
    <citation type="submission" date="2025-08" db="UniProtKB">
        <authorList>
            <consortium name="RefSeq"/>
        </authorList>
    </citation>
    <scope>IDENTIFICATION</scope>
    <source>
        <strain evidence="2">Airmid</strain>
    </source>
</reference>
<dbReference type="InParanoid" id="A0A6P6XVV0"/>
<dbReference type="GO" id="GO:0042797">
    <property type="term" value="P:tRNA transcription by RNA polymerase III"/>
    <property type="evidence" value="ECO:0007669"/>
    <property type="project" value="TreeGrafter"/>
</dbReference>
<dbReference type="Pfam" id="PF04801">
    <property type="entry name" value="RPC5"/>
    <property type="match status" value="1"/>
</dbReference>
<proteinExistence type="predicted"/>
<name>A0A6P6XVV0_DERPT</name>
<evidence type="ECO:0000313" key="1">
    <source>
        <dbReference type="Proteomes" id="UP000515146"/>
    </source>
</evidence>
<dbReference type="RefSeq" id="XP_027196986.1">
    <property type="nucleotide sequence ID" value="XM_027341185.1"/>
</dbReference>
<dbReference type="KEGG" id="dpte:113791408"/>
<sequence>MIQLNQDQVKKEPIDQEEEEPIVNNNNDNDIIIASYNIVRLDPNNKIKTFALAGLDNVIGKHDRHRSSSSFCDISIRTDSKELKITPKQNHCSKAVFTTKESQLNLRRQSYAVKFSRETGKAYFIPINSMHTLSHLDEKNRDSNPVDSQNLIFEDCFKIPHPTRNKHDQLSVEMKSHLYKPLTRINDPEMVRKFFEQLFTSMPARRSSYDQNVGIQQRSSMRMLSNSMNNNGNRTQQNTVMELINCPYWFLNKINICDINRIELIELKVEILMRKVQVIRFAEMILLFHSNNYYSDLDHHSKLLNTLQSICYLIDGNWVIKSHLLYKYDTIHDSDCRQLIMKRMIAAREFLLWHFAHQKPLKMIEIIDKFKKIADYEQILDRLTIRNVSTSQIDFILEPDSDFITTYPIITKKHHDRSRDLLANKLNEHLAILNS</sequence>
<dbReference type="GeneID" id="113791408"/>
<dbReference type="Proteomes" id="UP000515146">
    <property type="component" value="Unplaced"/>
</dbReference>
<dbReference type="OMA" id="MELINCP"/>
<evidence type="ECO:0000313" key="2">
    <source>
        <dbReference type="RefSeq" id="XP_027196986.1"/>
    </source>
</evidence>
<dbReference type="PANTHER" id="PTHR12069">
    <property type="entry name" value="DNA-DIRECTED RNA POLYMERASES III 80 KDA POLYPEPTIDE RNA POLYMERASE III SUBUNIT 5"/>
    <property type="match status" value="1"/>
</dbReference>
<dbReference type="PANTHER" id="PTHR12069:SF0">
    <property type="entry name" value="DNA-DIRECTED RNA POLYMERASE III SUBUNIT RPC5"/>
    <property type="match status" value="1"/>
</dbReference>
<dbReference type="OrthoDB" id="340681at2759"/>
<dbReference type="GO" id="GO:0005666">
    <property type="term" value="C:RNA polymerase III complex"/>
    <property type="evidence" value="ECO:0007669"/>
    <property type="project" value="TreeGrafter"/>
</dbReference>
<accession>A0A6P6XVV0</accession>